<comment type="caution">
    <text evidence="3">The sequence shown here is derived from an EMBL/GenBank/DDBJ whole genome shotgun (WGS) entry which is preliminary data.</text>
</comment>
<keyword evidence="4" id="KW-1185">Reference proteome</keyword>
<name>A0ABP1FY49_9CHLO</name>
<evidence type="ECO:0000313" key="4">
    <source>
        <dbReference type="Proteomes" id="UP001497392"/>
    </source>
</evidence>
<evidence type="ECO:0000256" key="1">
    <source>
        <dbReference type="SAM" id="Coils"/>
    </source>
</evidence>
<evidence type="ECO:0000256" key="2">
    <source>
        <dbReference type="SAM" id="MobiDB-lite"/>
    </source>
</evidence>
<protein>
    <submittedName>
        <fullName evidence="3">G5957 protein</fullName>
    </submittedName>
</protein>
<reference evidence="3 4" key="1">
    <citation type="submission" date="2024-06" db="EMBL/GenBank/DDBJ databases">
        <authorList>
            <person name="Kraege A."/>
            <person name="Thomma B."/>
        </authorList>
    </citation>
    <scope>NUCLEOTIDE SEQUENCE [LARGE SCALE GENOMIC DNA]</scope>
</reference>
<organism evidence="3 4">
    <name type="scientific">Coccomyxa viridis</name>
    <dbReference type="NCBI Taxonomy" id="1274662"/>
    <lineage>
        <taxon>Eukaryota</taxon>
        <taxon>Viridiplantae</taxon>
        <taxon>Chlorophyta</taxon>
        <taxon>core chlorophytes</taxon>
        <taxon>Trebouxiophyceae</taxon>
        <taxon>Trebouxiophyceae incertae sedis</taxon>
        <taxon>Coccomyxaceae</taxon>
        <taxon>Coccomyxa</taxon>
    </lineage>
</organism>
<dbReference type="EMBL" id="CAXHTA020000008">
    <property type="protein sequence ID" value="CAL5223440.1"/>
    <property type="molecule type" value="Genomic_DNA"/>
</dbReference>
<accession>A0ABP1FY49</accession>
<feature type="coiled-coil region" evidence="1">
    <location>
        <begin position="389"/>
        <end position="432"/>
    </location>
</feature>
<proteinExistence type="predicted"/>
<evidence type="ECO:0000313" key="3">
    <source>
        <dbReference type="EMBL" id="CAL5223440.1"/>
    </source>
</evidence>
<gene>
    <name evidence="3" type="primary">g5957</name>
    <name evidence="3" type="ORF">VP750_LOCUS5099</name>
</gene>
<feature type="coiled-coil region" evidence="1">
    <location>
        <begin position="459"/>
        <end position="503"/>
    </location>
</feature>
<sequence>MFPNKAQSQPADYPAMPAVPIRAADSTMQSKCPADGRGVVKSSAAYLGDHKQDYIVVTPMCKRRPPTQAFNDQNCLPVATNAHHTSLQCPQRTSHPTGLCSGKQGTRPPIRPNTGVIVVTPMCTKERLPLSNRSAESANKDTADFVIAPTARLQTSQHSSNGVITAIPECTKKPPATKKDGVESADKDTTDTVKTLTAALEKSQQNRKEISNVAALLEADLQKAHAAAKEAAIKKEEDDAEALERQQEAERKEAALLKELAASEQKERTLEAEKAALVKRLAEEVNAKVAAVKTHSAREVKKLKQQLASSDTQLVAATAECQDAKSALSTKEAALTAALQTNEERTKELRKEQEASTKLRAFAATQVTKVRDLSKEKAAAEERAALAAAHREEGQRAAAEQLQEALQRNEDLAEALQKEREESAQLKAAQATQASQIESMKRDLMAAQQSAALAIQDKTVCEREAAEKLQDAHQQLENEQQVVAELRTAAEAANRRAAEAQDGACLAQVTMAAALSRAGAAEAAEATAVSAAQTGVQLPRAEAADAQAELEARKSMVTALQGQFEKMASSSAAPSSAGLLKPTATWMADQTLNVLSHPLLSPKGITGKMVRWMPFVSTVLDSAPAARTMLRSSWLGI</sequence>
<feature type="region of interest" description="Disordered" evidence="2">
    <location>
        <begin position="88"/>
        <end position="114"/>
    </location>
</feature>
<keyword evidence="1" id="KW-0175">Coiled coil</keyword>
<dbReference type="Proteomes" id="UP001497392">
    <property type="component" value="Unassembled WGS sequence"/>
</dbReference>
<feature type="coiled-coil region" evidence="1">
    <location>
        <begin position="193"/>
        <end position="320"/>
    </location>
</feature>